<organism evidence="2 3">
    <name type="scientific">Coleophoma crateriformis</name>
    <dbReference type="NCBI Taxonomy" id="565419"/>
    <lineage>
        <taxon>Eukaryota</taxon>
        <taxon>Fungi</taxon>
        <taxon>Dikarya</taxon>
        <taxon>Ascomycota</taxon>
        <taxon>Pezizomycotina</taxon>
        <taxon>Leotiomycetes</taxon>
        <taxon>Helotiales</taxon>
        <taxon>Dermateaceae</taxon>
        <taxon>Coleophoma</taxon>
    </lineage>
</organism>
<protein>
    <recommendedName>
        <fullName evidence="4">S-adenosyl-L-methionine-dependent methyltransferase</fullName>
    </recommendedName>
</protein>
<dbReference type="Pfam" id="PF13489">
    <property type="entry name" value="Methyltransf_23"/>
    <property type="match status" value="1"/>
</dbReference>
<dbReference type="AlphaFoldDB" id="A0A3D8SB02"/>
<proteinExistence type="predicted"/>
<gene>
    <name evidence="2" type="ORF">BP5796_04961</name>
</gene>
<dbReference type="Gene3D" id="3.40.50.150">
    <property type="entry name" value="Vaccinia Virus protein VP39"/>
    <property type="match status" value="1"/>
</dbReference>
<name>A0A3D8SB02_9HELO</name>
<dbReference type="PANTHER" id="PTHR43591">
    <property type="entry name" value="METHYLTRANSFERASE"/>
    <property type="match status" value="1"/>
</dbReference>
<accession>A0A3D8SB02</accession>
<feature type="region of interest" description="Disordered" evidence="1">
    <location>
        <begin position="1"/>
        <end position="23"/>
    </location>
</feature>
<evidence type="ECO:0000313" key="3">
    <source>
        <dbReference type="Proteomes" id="UP000256328"/>
    </source>
</evidence>
<dbReference type="Proteomes" id="UP000256328">
    <property type="component" value="Unassembled WGS sequence"/>
</dbReference>
<dbReference type="OrthoDB" id="2013972at2759"/>
<evidence type="ECO:0000256" key="1">
    <source>
        <dbReference type="SAM" id="MobiDB-lite"/>
    </source>
</evidence>
<keyword evidence="3" id="KW-1185">Reference proteome</keyword>
<reference evidence="2 3" key="1">
    <citation type="journal article" date="2018" name="IMA Fungus">
        <title>IMA Genome-F 9: Draft genome sequence of Annulohypoxylon stygium, Aspergillus mulundensis, Berkeleyomyces basicola (syn. Thielaviopsis basicola), Ceratocystis smalleyi, two Cercospora beticola strains, Coleophoma cylindrospora, Fusarium fracticaudum, Phialophora cf. hyalina, and Morchella septimelata.</title>
        <authorList>
            <person name="Wingfield B.D."/>
            <person name="Bills G.F."/>
            <person name="Dong Y."/>
            <person name="Huang W."/>
            <person name="Nel W.J."/>
            <person name="Swalarsk-Parry B.S."/>
            <person name="Vaghefi N."/>
            <person name="Wilken P.M."/>
            <person name="An Z."/>
            <person name="de Beer Z.W."/>
            <person name="De Vos L."/>
            <person name="Chen L."/>
            <person name="Duong T.A."/>
            <person name="Gao Y."/>
            <person name="Hammerbacher A."/>
            <person name="Kikkert J.R."/>
            <person name="Li Y."/>
            <person name="Li H."/>
            <person name="Li K."/>
            <person name="Li Q."/>
            <person name="Liu X."/>
            <person name="Ma X."/>
            <person name="Naidoo K."/>
            <person name="Pethybridge S.J."/>
            <person name="Sun J."/>
            <person name="Steenkamp E.T."/>
            <person name="van der Nest M.A."/>
            <person name="van Wyk S."/>
            <person name="Wingfield M.J."/>
            <person name="Xiong C."/>
            <person name="Yue Q."/>
            <person name="Zhang X."/>
        </authorList>
    </citation>
    <scope>NUCLEOTIDE SEQUENCE [LARGE SCALE GENOMIC DNA]</scope>
    <source>
        <strain evidence="2 3">BP5796</strain>
    </source>
</reference>
<comment type="caution">
    <text evidence="2">The sequence shown here is derived from an EMBL/GenBank/DDBJ whole genome shotgun (WGS) entry which is preliminary data.</text>
</comment>
<dbReference type="CDD" id="cd02440">
    <property type="entry name" value="AdoMet_MTases"/>
    <property type="match status" value="1"/>
</dbReference>
<dbReference type="SUPFAM" id="SSF53335">
    <property type="entry name" value="S-adenosyl-L-methionine-dependent methyltransferases"/>
    <property type="match status" value="1"/>
</dbReference>
<dbReference type="GO" id="GO:0008168">
    <property type="term" value="F:methyltransferase activity"/>
    <property type="evidence" value="ECO:0007669"/>
    <property type="project" value="TreeGrafter"/>
</dbReference>
<evidence type="ECO:0000313" key="2">
    <source>
        <dbReference type="EMBL" id="RDW83470.1"/>
    </source>
</evidence>
<evidence type="ECO:0008006" key="4">
    <source>
        <dbReference type="Google" id="ProtNLM"/>
    </source>
</evidence>
<dbReference type="EMBL" id="PDLN01000006">
    <property type="protein sequence ID" value="RDW83470.1"/>
    <property type="molecule type" value="Genomic_DNA"/>
</dbReference>
<dbReference type="InterPro" id="IPR029063">
    <property type="entry name" value="SAM-dependent_MTases_sf"/>
</dbReference>
<dbReference type="PANTHER" id="PTHR43591:SF24">
    <property type="entry name" value="2-METHOXY-6-POLYPRENYL-1,4-BENZOQUINOL METHYLASE, MITOCHONDRIAL"/>
    <property type="match status" value="1"/>
</dbReference>
<sequence length="318" mass="35789">MTEHTTQGSVDDGGGDEHHQDHDPALVLDDTASTTSTTSSVLNYQYENGRRYHAYHAGAYFMPNDEREQESMDLWHHIDMMILEGRLFLSPVQNPQHVLDVGTGTGIWAMDVADEFPSAHVIATDLSPIQPEWVPPNLDFEISDCESDWDYSAQFDLIHIQNLSGAIANWPRLLEQACASLKPGGWLEVSNMDGPYSNDGDLPVGSSCAEWSARLYEAAGLMKREIARGDRMLELIKDTELLEIQHRVVKLPHSPWLPGRKNKELAMYFGVLALDELEGLSLALFTRLLGWTTDRVNVLLAGVRNDFRNKDYQLHVNM</sequence>